<protein>
    <submittedName>
        <fullName evidence="5">DUF2207 domain-containing protein</fullName>
    </submittedName>
</protein>
<dbReference type="Pfam" id="PF09972">
    <property type="entry name" value="DUF2207"/>
    <property type="match status" value="1"/>
</dbReference>
<gene>
    <name evidence="5" type="ORF">IAB14_05810</name>
</gene>
<reference evidence="5" key="1">
    <citation type="submission" date="2020-10" db="EMBL/GenBank/DDBJ databases">
        <authorList>
            <person name="Gilroy R."/>
        </authorList>
    </citation>
    <scope>NUCLEOTIDE SEQUENCE</scope>
    <source>
        <strain evidence="5">23406</strain>
    </source>
</reference>
<dbReference type="Proteomes" id="UP000886891">
    <property type="component" value="Unassembled WGS sequence"/>
</dbReference>
<evidence type="ECO:0000256" key="1">
    <source>
        <dbReference type="SAM" id="Phobius"/>
    </source>
</evidence>
<feature type="chain" id="PRO_5039489496" evidence="2">
    <location>
        <begin position="20"/>
        <end position="652"/>
    </location>
</feature>
<keyword evidence="1" id="KW-0472">Membrane</keyword>
<reference evidence="5" key="2">
    <citation type="journal article" date="2021" name="PeerJ">
        <title>Extensive microbial diversity within the chicken gut microbiome revealed by metagenomics and culture.</title>
        <authorList>
            <person name="Gilroy R."/>
            <person name="Ravi A."/>
            <person name="Getino M."/>
            <person name="Pursley I."/>
            <person name="Horton D.L."/>
            <person name="Alikhan N.F."/>
            <person name="Baker D."/>
            <person name="Gharbi K."/>
            <person name="Hall N."/>
            <person name="Watson M."/>
            <person name="Adriaenssens E.M."/>
            <person name="Foster-Nyarko E."/>
            <person name="Jarju S."/>
            <person name="Secka A."/>
            <person name="Antonio M."/>
            <person name="Oren A."/>
            <person name="Chaudhuri R.R."/>
            <person name="La Ragione R."/>
            <person name="Hildebrand F."/>
            <person name="Pallen M.J."/>
        </authorList>
    </citation>
    <scope>NUCLEOTIDE SEQUENCE</scope>
    <source>
        <strain evidence="5">23406</strain>
    </source>
</reference>
<feature type="transmembrane region" description="Helical" evidence="1">
    <location>
        <begin position="465"/>
        <end position="494"/>
    </location>
</feature>
<dbReference type="InterPro" id="IPR048389">
    <property type="entry name" value="YciQ-like_C"/>
</dbReference>
<dbReference type="Pfam" id="PF20990">
    <property type="entry name" value="DUF2207_C"/>
    <property type="match status" value="1"/>
</dbReference>
<dbReference type="PROSITE" id="PS51257">
    <property type="entry name" value="PROKAR_LIPOPROTEIN"/>
    <property type="match status" value="1"/>
</dbReference>
<feature type="domain" description="Predicted membrane protein YciQ-like C-terminal" evidence="4">
    <location>
        <begin position="312"/>
        <end position="557"/>
    </location>
</feature>
<keyword evidence="1" id="KW-1133">Transmembrane helix</keyword>
<comment type="caution">
    <text evidence="5">The sequence shown here is derived from an EMBL/GenBank/DDBJ whole genome shotgun (WGS) entry which is preliminary data.</text>
</comment>
<name>A0A9D1NCZ7_9FIRM</name>
<proteinExistence type="predicted"/>
<feature type="signal peptide" evidence="2">
    <location>
        <begin position="1"/>
        <end position="19"/>
    </location>
</feature>
<feature type="domain" description="DUF2207" evidence="3">
    <location>
        <begin position="36"/>
        <end position="236"/>
    </location>
</feature>
<dbReference type="InterPro" id="IPR018702">
    <property type="entry name" value="DUF2207"/>
</dbReference>
<organism evidence="5 6">
    <name type="scientific">Candidatus Stercoripulliclostridium merdipullorum</name>
    <dbReference type="NCBI Taxonomy" id="2840952"/>
    <lineage>
        <taxon>Bacteria</taxon>
        <taxon>Bacillati</taxon>
        <taxon>Bacillota</taxon>
        <taxon>Clostridia</taxon>
        <taxon>Eubacteriales</taxon>
        <taxon>Candidatus Stercoripulliclostridium</taxon>
    </lineage>
</organism>
<accession>A0A9D1NCZ7</accession>
<keyword evidence="1" id="KW-0812">Transmembrane</keyword>
<evidence type="ECO:0000256" key="2">
    <source>
        <dbReference type="SAM" id="SignalP"/>
    </source>
</evidence>
<feature type="transmembrane region" description="Helical" evidence="1">
    <location>
        <begin position="277"/>
        <end position="299"/>
    </location>
</feature>
<dbReference type="EMBL" id="DVOH01000043">
    <property type="protein sequence ID" value="HIV00606.1"/>
    <property type="molecule type" value="Genomic_DNA"/>
</dbReference>
<dbReference type="AlphaFoldDB" id="A0A9D1NCZ7"/>
<evidence type="ECO:0000313" key="6">
    <source>
        <dbReference type="Proteomes" id="UP000886891"/>
    </source>
</evidence>
<evidence type="ECO:0000259" key="3">
    <source>
        <dbReference type="Pfam" id="PF09972"/>
    </source>
</evidence>
<evidence type="ECO:0000313" key="5">
    <source>
        <dbReference type="EMBL" id="HIV00606.1"/>
    </source>
</evidence>
<sequence>MNKKIVSAFLLIAVLVAAAFSLVGCERADKGDIWLERLEVEAVVKTDGSMRVTETWTVKATDGPYRNLYRTIGLYDQDFRTTSSVEDISVRDEAGNEYRYNAQLSAFGVSSAASIPAGLENAWYLYEKSSSEVELGLIMPSMSEGERSYTFRYTVTDMVGRYADTMRLYWQNLSTAFSLYVESYHATIKLPGGTTEGVRAWLHCEDPDSFLTIESDKLDIKVDGLAAETQVEVRALIPTDYNITTDKASEVSKFDEIVDEETKWQEEWIAEQKRRNAIAIADIVIFVALLLGAGAYLVLTRYFNRRVKGDYPPYYREIPEGWSPAELGQVFYYYDGSAAKKSNRGKLLSATILDLARRKCLVITPVGSGEDYTIDVSGVLPAQKEDLKPHERILLTLLEKTQASCNGAPFTMDDFERYAKGNARSVDADIKAFDRAAREKFRASRLVGSFDTLQKLSPVLGGGSLLLGVVLFFLNVPMFWIVPGLIAFGLAVMLGTPKIPALNAAGEALYMQAVGLKRYMLDFSNLKEYDIPKLVLWEEYLVYATMMGISKEVVKNLKMVYKEFAEYDARSGVYNPTFGYLYTYMWLSSGVRGGGFDFGGRMDTAIDNIARSVHAIANPRPTGGRRGGFGGFGGGGFGGGGGGFGGGGGGAR</sequence>
<keyword evidence="2" id="KW-0732">Signal</keyword>
<evidence type="ECO:0000259" key="4">
    <source>
        <dbReference type="Pfam" id="PF20990"/>
    </source>
</evidence>